<accession>A0A9X0AAB8</accession>
<organism evidence="1 2">
    <name type="scientific">Sclerotinia nivalis</name>
    <dbReference type="NCBI Taxonomy" id="352851"/>
    <lineage>
        <taxon>Eukaryota</taxon>
        <taxon>Fungi</taxon>
        <taxon>Dikarya</taxon>
        <taxon>Ascomycota</taxon>
        <taxon>Pezizomycotina</taxon>
        <taxon>Leotiomycetes</taxon>
        <taxon>Helotiales</taxon>
        <taxon>Sclerotiniaceae</taxon>
        <taxon>Sclerotinia</taxon>
    </lineage>
</organism>
<keyword evidence="2" id="KW-1185">Reference proteome</keyword>
<comment type="caution">
    <text evidence="1">The sequence shown here is derived from an EMBL/GenBank/DDBJ whole genome shotgun (WGS) entry which is preliminary data.</text>
</comment>
<gene>
    <name evidence="1" type="ORF">OCU04_011960</name>
</gene>
<dbReference type="AlphaFoldDB" id="A0A9X0AAB8"/>
<proteinExistence type="predicted"/>
<name>A0A9X0AAB8_9HELO</name>
<reference evidence="1" key="1">
    <citation type="submission" date="2022-11" db="EMBL/GenBank/DDBJ databases">
        <title>Genome Resource of Sclerotinia nivalis Strain SnTB1, a Plant Pathogen Isolated from American Ginseng.</title>
        <authorList>
            <person name="Fan S."/>
        </authorList>
    </citation>
    <scope>NUCLEOTIDE SEQUENCE</scope>
    <source>
        <strain evidence="1">SnTB1</strain>
    </source>
</reference>
<protein>
    <submittedName>
        <fullName evidence="1">Uncharacterized protein</fullName>
    </submittedName>
</protein>
<evidence type="ECO:0000313" key="1">
    <source>
        <dbReference type="EMBL" id="KAJ8058977.1"/>
    </source>
</evidence>
<dbReference type="EMBL" id="JAPEIS010000015">
    <property type="protein sequence ID" value="KAJ8058977.1"/>
    <property type="molecule type" value="Genomic_DNA"/>
</dbReference>
<sequence length="101" mass="11352">MIGPCHIEISNIGSYTNRMSPVANRIRSHPDFCYFIDQDHLIRRIIFFNPISCCVIDMLHILHIPVSDFFGGRGGGLRSDLLSLAPLPCFVIMQSFNATLS</sequence>
<dbReference type="Proteomes" id="UP001152300">
    <property type="component" value="Unassembled WGS sequence"/>
</dbReference>
<evidence type="ECO:0000313" key="2">
    <source>
        <dbReference type="Proteomes" id="UP001152300"/>
    </source>
</evidence>